<reference evidence="3" key="1">
    <citation type="submission" date="2018-11" db="EMBL/GenBank/DDBJ databases">
        <title>Proposal to divide the Flavobacteriaceae and reorganize its genera based on Amino Acid Identity values calculated from whole genome sequences.</title>
        <authorList>
            <person name="Nicholson A.C."/>
            <person name="Gulvik C.A."/>
            <person name="Whitney A.M."/>
            <person name="Humrighouse B.W."/>
            <person name="Bell M."/>
            <person name="Holmes B."/>
            <person name="Steigerwalt A.G."/>
            <person name="Villarma A."/>
            <person name="Sheth M."/>
            <person name="Batra D."/>
            <person name="Pryor J."/>
            <person name="Bernardet J.-F."/>
            <person name="Hugo C."/>
            <person name="Kampfer P."/>
            <person name="Newman J.D."/>
            <person name="McQuiston J.R."/>
        </authorList>
    </citation>
    <scope>NUCLEOTIDE SEQUENCE [LARGE SCALE GENOMIC DNA]</scope>
    <source>
        <strain evidence="3">G0081</strain>
    </source>
</reference>
<sequence length="301" mass="34811">MNIFSFGVEFSSEQDCINHFKEERDKIGVACRCGRKDFFWIKSRLSYECKSCKKRITLKSGTIMENSNLSFLTWYKAMFLMSATKKGFSAKELQRQLGLKRYEPVWAMMNKLRKAMGKRDERYTLEGMIEMDEGYFTVESTEIEQEKGIRGRGAVGKQNVAVIAESTPLEDIDTGQKSKSCRYFKAIVLEDDTAEGINDLVQKTIAESSIVFTDQSTSYVDISTLVEIHISEKSTKETTKDTLRWVHIFISNAKRNLLGNYHKIKRKNLQLYLNEFVYKLNRRYFGDKIFDRIVIASITGV</sequence>
<protein>
    <submittedName>
        <fullName evidence="2">IS1595 family transposase</fullName>
    </submittedName>
</protein>
<proteinExistence type="predicted"/>
<keyword evidence="3" id="KW-1185">Reference proteome</keyword>
<accession>A0A3G8XLU7</accession>
<dbReference type="Proteomes" id="UP000270185">
    <property type="component" value="Chromosome"/>
</dbReference>
<dbReference type="Pfam" id="PF12762">
    <property type="entry name" value="DDE_Tnp_IS1595"/>
    <property type="match status" value="1"/>
</dbReference>
<evidence type="ECO:0000313" key="2">
    <source>
        <dbReference type="EMBL" id="AZI34330.1"/>
    </source>
</evidence>
<dbReference type="InterPro" id="IPR024445">
    <property type="entry name" value="Tnp_ISXO2-like"/>
</dbReference>
<evidence type="ECO:0000259" key="1">
    <source>
        <dbReference type="SMART" id="SM01126"/>
    </source>
</evidence>
<dbReference type="KEGG" id="ccas:EIB73_14595"/>
<evidence type="ECO:0000313" key="3">
    <source>
        <dbReference type="Proteomes" id="UP000270185"/>
    </source>
</evidence>
<dbReference type="RefSeq" id="WP_125025966.1">
    <property type="nucleotide sequence ID" value="NZ_CP034159.1"/>
</dbReference>
<gene>
    <name evidence="2" type="ORF">EIB73_14595</name>
</gene>
<organism evidence="2 3">
    <name type="scientific">Kaistella carnis</name>
    <dbReference type="NCBI Taxonomy" id="1241979"/>
    <lineage>
        <taxon>Bacteria</taxon>
        <taxon>Pseudomonadati</taxon>
        <taxon>Bacteroidota</taxon>
        <taxon>Flavobacteriia</taxon>
        <taxon>Flavobacteriales</taxon>
        <taxon>Weeksellaceae</taxon>
        <taxon>Chryseobacterium group</taxon>
        <taxon>Kaistella</taxon>
    </lineage>
</organism>
<dbReference type="NCBIfam" id="NF033547">
    <property type="entry name" value="transpos_IS1595"/>
    <property type="match status" value="1"/>
</dbReference>
<dbReference type="EMBL" id="CP034159">
    <property type="protein sequence ID" value="AZI34330.1"/>
    <property type="molecule type" value="Genomic_DNA"/>
</dbReference>
<dbReference type="SMART" id="SM01126">
    <property type="entry name" value="DDE_Tnp_IS1595"/>
    <property type="match status" value="1"/>
</dbReference>
<dbReference type="AlphaFoldDB" id="A0A3G8XLU7"/>
<dbReference type="OrthoDB" id="9783459at2"/>
<name>A0A3G8XLU7_9FLAO</name>
<feature type="domain" description="ISXO2-like transposase" evidence="1">
    <location>
        <begin position="124"/>
        <end position="281"/>
    </location>
</feature>